<evidence type="ECO:0008006" key="4">
    <source>
        <dbReference type="Google" id="ProtNLM"/>
    </source>
</evidence>
<reference evidence="2 3" key="1">
    <citation type="submission" date="2014-12" db="EMBL/GenBank/DDBJ databases">
        <title>16Stimator: statistical estimation of ribosomal gene copy numbers from draft genome assemblies.</title>
        <authorList>
            <person name="Perisin M.A."/>
            <person name="Vetter M."/>
            <person name="Gilbert J.A."/>
            <person name="Bergelson J."/>
        </authorList>
    </citation>
    <scope>NUCLEOTIDE SEQUENCE [LARGE SCALE GENOMIC DNA]</scope>
    <source>
        <strain evidence="2 3">MEDvA23</strain>
    </source>
</reference>
<dbReference type="OrthoDB" id="8816883at2"/>
<feature type="region of interest" description="Disordered" evidence="1">
    <location>
        <begin position="134"/>
        <end position="154"/>
    </location>
</feature>
<dbReference type="AlphaFoldDB" id="A0A0D0L7M7"/>
<comment type="caution">
    <text evidence="2">The sequence shown here is derived from an EMBL/GenBank/DDBJ whole genome shotgun (WGS) entry which is preliminary data.</text>
</comment>
<accession>A0A0D0L7M7</accession>
<gene>
    <name evidence="2" type="ORF">RT97_24510</name>
</gene>
<dbReference type="EMBL" id="JXQQ01000070">
    <property type="protein sequence ID" value="KIQ25213.1"/>
    <property type="molecule type" value="Genomic_DNA"/>
</dbReference>
<evidence type="ECO:0000313" key="3">
    <source>
        <dbReference type="Proteomes" id="UP000032067"/>
    </source>
</evidence>
<evidence type="ECO:0000256" key="1">
    <source>
        <dbReference type="SAM" id="MobiDB-lite"/>
    </source>
</evidence>
<protein>
    <recommendedName>
        <fullName evidence="4">Alpha/beta hydrolase</fullName>
    </recommendedName>
</protein>
<dbReference type="RefSeq" id="WP_042581452.1">
    <property type="nucleotide sequence ID" value="NZ_JXQQ01000070.1"/>
</dbReference>
<proteinExistence type="predicted"/>
<sequence>MTPHDPSPRLERSLCALGLGALLALSACTGTTEAKRQADNSTPPPTDCTAWVGTDRNAMLPGYLLHQGPKGVGNTVCVPLLLTANPTPASYAGGDYHISEFTDDKLKARWRACKEDAACFKRIDAQMQRWLPPNKERATRSTGVVDPSGKINPEGQVDLKQIRRPAFFAKAPYREGIAEAEGRTYTVEFTVPPDAFERIDLKKTEDIKLRGWYIEGAGVDDGKGRKVRALAVMAPGGGGQLTAIQHPDEVAYRTDEKTGKTTPVQFPNATTETMGQRWWRENLHALNQAGFDVLAYDRRGEGLSGGFSDTNTLEQGEDVFRTLGQLEDGRGLRMLTPSGEVLEGTAARGRLLAGMKASEIPLVLGGYSRGSMSTAWAMTTNYVASCSFDLPEVTCAKPRGLKNIRGAILLSSFASGAGYVGDAPDLSDRNLFLGGMAADHHILFYPNSAPLAGMDRWPAAFFGKGLWDRAETLEGTVAAYNRIRGVKEIVLARGPHSIETWPESDRRYLRERMVAYAKVVVIGGRTVPGARSWKDFKGLVATTPDSWEPSSRPRTPGAAGPAPR</sequence>
<feature type="compositionally biased region" description="Low complexity" evidence="1">
    <location>
        <begin position="552"/>
        <end position="564"/>
    </location>
</feature>
<organism evidence="2 3">
    <name type="scientific">Variovorax paradoxus</name>
    <dbReference type="NCBI Taxonomy" id="34073"/>
    <lineage>
        <taxon>Bacteria</taxon>
        <taxon>Pseudomonadati</taxon>
        <taxon>Pseudomonadota</taxon>
        <taxon>Betaproteobacteria</taxon>
        <taxon>Burkholderiales</taxon>
        <taxon>Comamonadaceae</taxon>
        <taxon>Variovorax</taxon>
    </lineage>
</organism>
<evidence type="ECO:0000313" key="2">
    <source>
        <dbReference type="EMBL" id="KIQ25213.1"/>
    </source>
</evidence>
<dbReference type="Gene3D" id="3.40.50.1820">
    <property type="entry name" value="alpha/beta hydrolase"/>
    <property type="match status" value="1"/>
</dbReference>
<dbReference type="InterPro" id="IPR029058">
    <property type="entry name" value="AB_hydrolase_fold"/>
</dbReference>
<dbReference type="Proteomes" id="UP000032067">
    <property type="component" value="Unassembled WGS sequence"/>
</dbReference>
<dbReference type="SUPFAM" id="SSF53474">
    <property type="entry name" value="alpha/beta-Hydrolases"/>
    <property type="match status" value="1"/>
</dbReference>
<name>A0A0D0L7M7_VARPD</name>
<feature type="region of interest" description="Disordered" evidence="1">
    <location>
        <begin position="542"/>
        <end position="564"/>
    </location>
</feature>